<dbReference type="EMBL" id="ML743577">
    <property type="protein sequence ID" value="KAE8137397.1"/>
    <property type="molecule type" value="Genomic_DNA"/>
</dbReference>
<sequence>MSDRTNETYSSSSSDDLIHGTDSPICTAGDRTYDTYDADATTNYGVRAAKRLGTKKEKATDVSIHEYEAPSGARIKRTNFKNGRGRTTYNPSTGAYDELLDYSTDDADHHHREKLNADGVYELRDVNLRKDGTRHVHREYNNPITGITTSVQGTMSDRAFELDF</sequence>
<dbReference type="GeneID" id="43638794"/>
<accession>A0A5N6SU24</accession>
<name>A0A5N6SU24_ASPPS</name>
<keyword evidence="3" id="KW-1185">Reference proteome</keyword>
<dbReference type="OrthoDB" id="4525958at2759"/>
<reference evidence="2 3" key="1">
    <citation type="submission" date="2019-04" db="EMBL/GenBank/DDBJ databases">
        <title>Friends and foes A comparative genomics study of 23 Aspergillus species from section Flavi.</title>
        <authorList>
            <consortium name="DOE Joint Genome Institute"/>
            <person name="Kjaerbolling I."/>
            <person name="Vesth T."/>
            <person name="Frisvad J.C."/>
            <person name="Nybo J.L."/>
            <person name="Theobald S."/>
            <person name="Kildgaard S."/>
            <person name="Isbrandt T."/>
            <person name="Kuo A."/>
            <person name="Sato A."/>
            <person name="Lyhne E.K."/>
            <person name="Kogle M.E."/>
            <person name="Wiebenga A."/>
            <person name="Kun R.S."/>
            <person name="Lubbers R.J."/>
            <person name="Makela M.R."/>
            <person name="Barry K."/>
            <person name="Chovatia M."/>
            <person name="Clum A."/>
            <person name="Daum C."/>
            <person name="Haridas S."/>
            <person name="He G."/>
            <person name="LaButti K."/>
            <person name="Lipzen A."/>
            <person name="Mondo S."/>
            <person name="Riley R."/>
            <person name="Salamov A."/>
            <person name="Simmons B.A."/>
            <person name="Magnuson J.K."/>
            <person name="Henrissat B."/>
            <person name="Mortensen U.H."/>
            <person name="Larsen T.O."/>
            <person name="Devries R.P."/>
            <person name="Grigoriev I.V."/>
            <person name="Machida M."/>
            <person name="Baker S.E."/>
            <person name="Andersen M.R."/>
        </authorList>
    </citation>
    <scope>NUCLEOTIDE SEQUENCE [LARGE SCALE GENOMIC DNA]</scope>
    <source>
        <strain evidence="2 3">CBS 117625</strain>
    </source>
</reference>
<gene>
    <name evidence="2" type="ORF">BDV38DRAFT_246738</name>
</gene>
<proteinExistence type="predicted"/>
<evidence type="ECO:0000313" key="3">
    <source>
        <dbReference type="Proteomes" id="UP000325672"/>
    </source>
</evidence>
<evidence type="ECO:0000256" key="1">
    <source>
        <dbReference type="SAM" id="MobiDB-lite"/>
    </source>
</evidence>
<evidence type="ECO:0000313" key="2">
    <source>
        <dbReference type="EMBL" id="KAE8137397.1"/>
    </source>
</evidence>
<dbReference type="RefSeq" id="XP_031913460.1">
    <property type="nucleotide sequence ID" value="XM_032054584.1"/>
</dbReference>
<protein>
    <submittedName>
        <fullName evidence="2">Uncharacterized protein</fullName>
    </submittedName>
</protein>
<organism evidence="2 3">
    <name type="scientific">Aspergillus pseudotamarii</name>
    <dbReference type="NCBI Taxonomy" id="132259"/>
    <lineage>
        <taxon>Eukaryota</taxon>
        <taxon>Fungi</taxon>
        <taxon>Dikarya</taxon>
        <taxon>Ascomycota</taxon>
        <taxon>Pezizomycotina</taxon>
        <taxon>Eurotiomycetes</taxon>
        <taxon>Eurotiomycetidae</taxon>
        <taxon>Eurotiales</taxon>
        <taxon>Aspergillaceae</taxon>
        <taxon>Aspergillus</taxon>
        <taxon>Aspergillus subgen. Circumdati</taxon>
    </lineage>
</organism>
<feature type="region of interest" description="Disordered" evidence="1">
    <location>
        <begin position="1"/>
        <end position="31"/>
    </location>
</feature>
<dbReference type="Proteomes" id="UP000325672">
    <property type="component" value="Unassembled WGS sequence"/>
</dbReference>
<dbReference type="AlphaFoldDB" id="A0A5N6SU24"/>